<accession>G9XHG9</accession>
<evidence type="ECO:0000313" key="2">
    <source>
        <dbReference type="EMBL" id="EHL08971.1"/>
    </source>
</evidence>
<gene>
    <name evidence="2" type="ORF">HMPREF0322_00394</name>
</gene>
<sequence length="108" mass="11921">MKIIPLTTDPDQNFSVTIPIDGKNRPFKLRVAYNRPGNVWLMSIYNGTTGALIIEGVPLVCGIDLFEQYRYLDLGSAIILNIGNTTMDNPDDTCLGVDFILVWGDTIG</sequence>
<feature type="domain" description="Cyanophage baseplate Pam3 plug gp18" evidence="1">
    <location>
        <begin position="1"/>
        <end position="105"/>
    </location>
</feature>
<dbReference type="Pfam" id="PF22479">
    <property type="entry name" value="Pam3_gp18"/>
    <property type="match status" value="1"/>
</dbReference>
<dbReference type="InterPro" id="IPR054252">
    <property type="entry name" value="Pam3_gp18"/>
</dbReference>
<dbReference type="Proteomes" id="UP000004416">
    <property type="component" value="Unassembled WGS sequence"/>
</dbReference>
<dbReference type="RefSeq" id="WP_005808496.1">
    <property type="nucleotide sequence ID" value="NZ_JH414441.1"/>
</dbReference>
<name>G9XHG9_DESHA</name>
<dbReference type="EMBL" id="AFZX01000010">
    <property type="protein sequence ID" value="EHL08971.1"/>
    <property type="molecule type" value="Genomic_DNA"/>
</dbReference>
<evidence type="ECO:0000259" key="1">
    <source>
        <dbReference type="Pfam" id="PF22479"/>
    </source>
</evidence>
<dbReference type="AlphaFoldDB" id="G9XHG9"/>
<protein>
    <recommendedName>
        <fullName evidence="1">Cyanophage baseplate Pam3 plug gp18 domain-containing protein</fullName>
    </recommendedName>
</protein>
<evidence type="ECO:0000313" key="3">
    <source>
        <dbReference type="Proteomes" id="UP000004416"/>
    </source>
</evidence>
<dbReference type="PATRIC" id="fig|537010.4.peg.369"/>
<comment type="caution">
    <text evidence="2">The sequence shown here is derived from an EMBL/GenBank/DDBJ whole genome shotgun (WGS) entry which is preliminary data.</text>
</comment>
<reference evidence="2 3" key="1">
    <citation type="submission" date="2011-08" db="EMBL/GenBank/DDBJ databases">
        <authorList>
            <person name="Weinstock G."/>
            <person name="Sodergren E."/>
            <person name="Clifton S."/>
            <person name="Fulton L."/>
            <person name="Fulton B."/>
            <person name="Courtney L."/>
            <person name="Fronick C."/>
            <person name="Harrison M."/>
            <person name="Strong C."/>
            <person name="Farmer C."/>
            <person name="Delahaunty K."/>
            <person name="Markovic C."/>
            <person name="Hall O."/>
            <person name="Minx P."/>
            <person name="Tomlinson C."/>
            <person name="Mitreva M."/>
            <person name="Hou S."/>
            <person name="Chen J."/>
            <person name="Wollam A."/>
            <person name="Pepin K.H."/>
            <person name="Johnson M."/>
            <person name="Bhonagiri V."/>
            <person name="Zhang X."/>
            <person name="Suruliraj S."/>
            <person name="Warren W."/>
            <person name="Chinwalla A."/>
            <person name="Mardis E.R."/>
            <person name="Wilson R.K."/>
        </authorList>
    </citation>
    <scope>NUCLEOTIDE SEQUENCE [LARGE SCALE GENOMIC DNA]</scope>
    <source>
        <strain evidence="2 3">DP7</strain>
    </source>
</reference>
<dbReference type="HOGENOM" id="CLU_174128_1_0_9"/>
<organism evidence="2 3">
    <name type="scientific">Desulfitobacterium hafniense DP7</name>
    <dbReference type="NCBI Taxonomy" id="537010"/>
    <lineage>
        <taxon>Bacteria</taxon>
        <taxon>Bacillati</taxon>
        <taxon>Bacillota</taxon>
        <taxon>Clostridia</taxon>
        <taxon>Eubacteriales</taxon>
        <taxon>Desulfitobacteriaceae</taxon>
        <taxon>Desulfitobacterium</taxon>
    </lineage>
</organism>
<proteinExistence type="predicted"/>